<dbReference type="PIRSF" id="PIRSF000428">
    <property type="entry name" value="P_Ac_trans"/>
    <property type="match status" value="1"/>
</dbReference>
<sequence length="331" mass="35323">MQVPDSAQEYFGRQTEKLRRQLKKKRIVFPEGEDPRVIEAASRLCREELVIPILMGRPKGNIASCVVVEQPENNPKLKEYAAILHDRRKSRGITMAECEKIALNPLVFAGLMVHSGDGDGFVGGAATTTADTFRAAHMTIGMRHDIKTASGVMIVCTHAKECGENGVLAMADPALMIDPTPTQLADIAIATAETTRNVIGVEPIVALLSFSTKGSAKHPLAEKVKEARRIVEARRPDLHIDGELQADAALILSIGQSKAPGSTVAGKANTLIFPDVGSANISVKLVERLGGAICTGPLFQGFLKPANDLSRGCTGEDIYRLGILTALQAGA</sequence>
<name>A0A7S7SGP4_PALFE</name>
<dbReference type="InterPro" id="IPR050500">
    <property type="entry name" value="Phos_Acetyltrans/Butyryltrans"/>
</dbReference>
<dbReference type="Gene3D" id="3.40.50.10750">
    <property type="entry name" value="Isocitrate/Isopropylmalate dehydrogenase-like"/>
    <property type="match status" value="1"/>
</dbReference>
<dbReference type="AlphaFoldDB" id="A0A7S7SGP4"/>
<gene>
    <name evidence="6" type="ORF">IRI77_19530</name>
</gene>
<evidence type="ECO:0000313" key="6">
    <source>
        <dbReference type="EMBL" id="QOY85042.1"/>
    </source>
</evidence>
<dbReference type="InterPro" id="IPR042112">
    <property type="entry name" value="P_AcTrfase_dom2"/>
</dbReference>
<dbReference type="Gene3D" id="3.40.50.10950">
    <property type="match status" value="1"/>
</dbReference>
<keyword evidence="3 6" id="KW-0808">Transferase</keyword>
<dbReference type="PANTHER" id="PTHR43356:SF3">
    <property type="entry name" value="PHOSPHATE ACETYLTRANSFERASE"/>
    <property type="match status" value="1"/>
</dbReference>
<accession>A0A7S7SGP4</accession>
<dbReference type="Pfam" id="PF01515">
    <property type="entry name" value="PTA_PTB"/>
    <property type="match status" value="1"/>
</dbReference>
<dbReference type="InterPro" id="IPR042113">
    <property type="entry name" value="P_AcTrfase_dom1"/>
</dbReference>
<dbReference type="PANTHER" id="PTHR43356">
    <property type="entry name" value="PHOSPHATE ACETYLTRANSFERASE"/>
    <property type="match status" value="1"/>
</dbReference>
<organism evidence="6 7">
    <name type="scientific">Paludibaculum fermentans</name>
    <dbReference type="NCBI Taxonomy" id="1473598"/>
    <lineage>
        <taxon>Bacteria</taxon>
        <taxon>Pseudomonadati</taxon>
        <taxon>Acidobacteriota</taxon>
        <taxon>Terriglobia</taxon>
        <taxon>Bryobacterales</taxon>
        <taxon>Bryobacteraceae</taxon>
        <taxon>Paludibaculum</taxon>
    </lineage>
</organism>
<evidence type="ECO:0000259" key="5">
    <source>
        <dbReference type="Pfam" id="PF01515"/>
    </source>
</evidence>
<keyword evidence="7" id="KW-1185">Reference proteome</keyword>
<reference evidence="6 7" key="1">
    <citation type="submission" date="2020-10" db="EMBL/GenBank/DDBJ databases">
        <title>Complete genome sequence of Paludibaculum fermentans P105T, a facultatively anaerobic acidobacterium capable of dissimilatory Fe(III) reduction.</title>
        <authorList>
            <person name="Dedysh S.N."/>
            <person name="Beletsky A.V."/>
            <person name="Kulichevskaya I.S."/>
            <person name="Mardanov A.V."/>
            <person name="Ravin N.V."/>
        </authorList>
    </citation>
    <scope>NUCLEOTIDE SEQUENCE [LARGE SCALE GENOMIC DNA]</scope>
    <source>
        <strain evidence="6 7">P105</strain>
    </source>
</reference>
<evidence type="ECO:0000256" key="3">
    <source>
        <dbReference type="ARBA" id="ARBA00022679"/>
    </source>
</evidence>
<dbReference type="EMBL" id="CP063849">
    <property type="protein sequence ID" value="QOY85042.1"/>
    <property type="molecule type" value="Genomic_DNA"/>
</dbReference>
<comment type="catalytic activity">
    <reaction evidence="1">
        <text>acetyl-CoA + phosphate = acetyl phosphate + CoA</text>
        <dbReference type="Rhea" id="RHEA:19521"/>
        <dbReference type="ChEBI" id="CHEBI:22191"/>
        <dbReference type="ChEBI" id="CHEBI:43474"/>
        <dbReference type="ChEBI" id="CHEBI:57287"/>
        <dbReference type="ChEBI" id="CHEBI:57288"/>
        <dbReference type="EC" id="2.3.1.8"/>
    </reaction>
</comment>
<evidence type="ECO:0000313" key="7">
    <source>
        <dbReference type="Proteomes" id="UP000593892"/>
    </source>
</evidence>
<dbReference type="Proteomes" id="UP000593892">
    <property type="component" value="Chromosome"/>
</dbReference>
<dbReference type="InterPro" id="IPR012147">
    <property type="entry name" value="P_Ac_Bu_trans"/>
</dbReference>
<comment type="similarity">
    <text evidence="2">Belongs to the phosphate acetyltransferase and butyryltransferase family.</text>
</comment>
<proteinExistence type="inferred from homology"/>
<evidence type="ECO:0000256" key="4">
    <source>
        <dbReference type="ARBA" id="ARBA00023315"/>
    </source>
</evidence>
<dbReference type="KEGG" id="pfer:IRI77_19530"/>
<protein>
    <submittedName>
        <fullName evidence="6">Phosphate acetyltransferase</fullName>
    </submittedName>
</protein>
<evidence type="ECO:0000256" key="2">
    <source>
        <dbReference type="ARBA" id="ARBA00005656"/>
    </source>
</evidence>
<keyword evidence="4" id="KW-0012">Acyltransferase</keyword>
<feature type="domain" description="Phosphate acetyl/butaryl transferase" evidence="5">
    <location>
        <begin position="21"/>
        <end position="326"/>
    </location>
</feature>
<dbReference type="RefSeq" id="WP_194446712.1">
    <property type="nucleotide sequence ID" value="NZ_CP063849.1"/>
</dbReference>
<dbReference type="GO" id="GO:0008959">
    <property type="term" value="F:phosphate acetyltransferase activity"/>
    <property type="evidence" value="ECO:0007669"/>
    <property type="project" value="UniProtKB-EC"/>
</dbReference>
<dbReference type="SUPFAM" id="SSF53659">
    <property type="entry name" value="Isocitrate/Isopropylmalate dehydrogenase-like"/>
    <property type="match status" value="1"/>
</dbReference>
<dbReference type="InterPro" id="IPR002505">
    <property type="entry name" value="PTA_PTB"/>
</dbReference>
<evidence type="ECO:0000256" key="1">
    <source>
        <dbReference type="ARBA" id="ARBA00000705"/>
    </source>
</evidence>